<organism evidence="1 2">
    <name type="scientific">Acaulospora colombiana</name>
    <dbReference type="NCBI Taxonomy" id="27376"/>
    <lineage>
        <taxon>Eukaryota</taxon>
        <taxon>Fungi</taxon>
        <taxon>Fungi incertae sedis</taxon>
        <taxon>Mucoromycota</taxon>
        <taxon>Glomeromycotina</taxon>
        <taxon>Glomeromycetes</taxon>
        <taxon>Diversisporales</taxon>
        <taxon>Acaulosporaceae</taxon>
        <taxon>Acaulospora</taxon>
    </lineage>
</organism>
<protein>
    <submittedName>
        <fullName evidence="1">4263_t:CDS:1</fullName>
    </submittedName>
</protein>
<dbReference type="EMBL" id="CAJVPT010040236">
    <property type="protein sequence ID" value="CAG8724886.1"/>
    <property type="molecule type" value="Genomic_DNA"/>
</dbReference>
<dbReference type="Proteomes" id="UP000789525">
    <property type="component" value="Unassembled WGS sequence"/>
</dbReference>
<gene>
    <name evidence="1" type="ORF">ACOLOM_LOCUS11313</name>
</gene>
<evidence type="ECO:0000313" key="2">
    <source>
        <dbReference type="Proteomes" id="UP000789525"/>
    </source>
</evidence>
<keyword evidence="2" id="KW-1185">Reference proteome</keyword>
<sequence>MDSQDADDSKGISTSFDCIPQRILFSEISINTPIKASYRVKLRVDNADIALTKTSPSTWNLSNSTDVTESSKVTVTLKTGHRVAGTSSGREETVVEISIRDAIREFLDTMGSEISVSGSFFEDLIYQYSNEAI</sequence>
<accession>A0ACA9PTW3</accession>
<proteinExistence type="predicted"/>
<comment type="caution">
    <text evidence="1">The sequence shown here is derived from an EMBL/GenBank/DDBJ whole genome shotgun (WGS) entry which is preliminary data.</text>
</comment>
<evidence type="ECO:0000313" key="1">
    <source>
        <dbReference type="EMBL" id="CAG8724886.1"/>
    </source>
</evidence>
<reference evidence="1" key="1">
    <citation type="submission" date="2021-06" db="EMBL/GenBank/DDBJ databases">
        <authorList>
            <person name="Kallberg Y."/>
            <person name="Tangrot J."/>
            <person name="Rosling A."/>
        </authorList>
    </citation>
    <scope>NUCLEOTIDE SEQUENCE</scope>
    <source>
        <strain evidence="1">CL356</strain>
    </source>
</reference>
<name>A0ACA9PTW3_9GLOM</name>